<dbReference type="GO" id="GO:0004252">
    <property type="term" value="F:serine-type endopeptidase activity"/>
    <property type="evidence" value="ECO:0007669"/>
    <property type="project" value="InterPro"/>
</dbReference>
<dbReference type="InterPro" id="IPR002469">
    <property type="entry name" value="Peptidase_S9B_N"/>
</dbReference>
<dbReference type="SUPFAM" id="SSF53474">
    <property type="entry name" value="alpha/beta-Hydrolases"/>
    <property type="match status" value="1"/>
</dbReference>
<dbReference type="GO" id="GO:0008239">
    <property type="term" value="F:dipeptidyl-peptidase activity"/>
    <property type="evidence" value="ECO:0007669"/>
    <property type="project" value="TreeGrafter"/>
</dbReference>
<dbReference type="InterPro" id="IPR029058">
    <property type="entry name" value="AB_hydrolase_fold"/>
</dbReference>
<evidence type="ECO:0000313" key="14">
    <source>
        <dbReference type="EMBL" id="KAK3083443.1"/>
    </source>
</evidence>
<evidence type="ECO:0000259" key="13">
    <source>
        <dbReference type="Pfam" id="PF00930"/>
    </source>
</evidence>
<evidence type="ECO:0000256" key="3">
    <source>
        <dbReference type="ARBA" id="ARBA00022438"/>
    </source>
</evidence>
<dbReference type="PANTHER" id="PTHR11731:SF200">
    <property type="entry name" value="DIPEPTIDYL PEPTIDASE 10, ISOFORM B"/>
    <property type="match status" value="1"/>
</dbReference>
<evidence type="ECO:0000256" key="2">
    <source>
        <dbReference type="ARBA" id="ARBA00004485"/>
    </source>
</evidence>
<keyword evidence="3" id="KW-0031">Aminopeptidase</keyword>
<dbReference type="EMBL" id="VSWD01000014">
    <property type="protein sequence ID" value="KAK3083443.1"/>
    <property type="molecule type" value="Genomic_DNA"/>
</dbReference>
<evidence type="ECO:0000259" key="12">
    <source>
        <dbReference type="Pfam" id="PF00326"/>
    </source>
</evidence>
<keyword evidence="6" id="KW-0378">Hydrolase</keyword>
<keyword evidence="9" id="KW-1133">Transmembrane helix</keyword>
<evidence type="ECO:0000256" key="10">
    <source>
        <dbReference type="ARBA" id="ARBA00023136"/>
    </source>
</evidence>
<organism evidence="14 15">
    <name type="scientific">Pinctada imbricata</name>
    <name type="common">Atlantic pearl-oyster</name>
    <name type="synonym">Pinctada martensii</name>
    <dbReference type="NCBI Taxonomy" id="66713"/>
    <lineage>
        <taxon>Eukaryota</taxon>
        <taxon>Metazoa</taxon>
        <taxon>Spiralia</taxon>
        <taxon>Lophotrochozoa</taxon>
        <taxon>Mollusca</taxon>
        <taxon>Bivalvia</taxon>
        <taxon>Autobranchia</taxon>
        <taxon>Pteriomorphia</taxon>
        <taxon>Pterioida</taxon>
        <taxon>Pterioidea</taxon>
        <taxon>Pteriidae</taxon>
        <taxon>Pinctada</taxon>
    </lineage>
</organism>
<evidence type="ECO:0008006" key="16">
    <source>
        <dbReference type="Google" id="ProtNLM"/>
    </source>
</evidence>
<feature type="domain" description="Dipeptidylpeptidase IV N-terminal" evidence="13">
    <location>
        <begin position="120"/>
        <end position="486"/>
    </location>
</feature>
<gene>
    <name evidence="14" type="ORF">FSP39_022859</name>
</gene>
<dbReference type="InterPro" id="IPR050278">
    <property type="entry name" value="Serine_Prot_S9B/DPPIV"/>
</dbReference>
<keyword evidence="7" id="KW-0720">Serine protease</keyword>
<comment type="caution">
    <text evidence="14">The sequence shown here is derived from an EMBL/GenBank/DDBJ whole genome shotgun (WGS) entry which is preliminary data.</text>
</comment>
<reference evidence="14" key="1">
    <citation type="submission" date="2019-08" db="EMBL/GenBank/DDBJ databases">
        <title>The improved chromosome-level genome for the pearl oyster Pinctada fucata martensii using PacBio sequencing and Hi-C.</title>
        <authorList>
            <person name="Zheng Z."/>
        </authorList>
    </citation>
    <scope>NUCLEOTIDE SEQUENCE</scope>
    <source>
        <strain evidence="14">ZZ-2019</strain>
        <tissue evidence="14">Adductor muscle</tissue>
    </source>
</reference>
<comment type="subcellular location">
    <subcellularLocation>
        <location evidence="1">Cell projection</location>
        <location evidence="1">Invadopodium membrane</location>
        <topology evidence="1">Single-pass type II membrane protein</topology>
    </subcellularLocation>
    <subcellularLocation>
        <location evidence="2">Cell projection</location>
        <location evidence="2">Lamellipodium membrane</location>
        <topology evidence="2">Single-pass type II membrane protein</topology>
    </subcellularLocation>
</comment>
<keyword evidence="11" id="KW-0325">Glycoprotein</keyword>
<proteinExistence type="predicted"/>
<dbReference type="GO" id="GO:0006508">
    <property type="term" value="P:proteolysis"/>
    <property type="evidence" value="ECO:0007669"/>
    <property type="project" value="UniProtKB-KW"/>
</dbReference>
<dbReference type="Gene3D" id="2.140.10.30">
    <property type="entry name" value="Dipeptidylpeptidase IV, N-terminal domain"/>
    <property type="match status" value="1"/>
</dbReference>
<keyword evidence="5" id="KW-0812">Transmembrane</keyword>
<dbReference type="GO" id="GO:0031258">
    <property type="term" value="C:lamellipodium membrane"/>
    <property type="evidence" value="ECO:0007669"/>
    <property type="project" value="UniProtKB-SubCell"/>
</dbReference>
<keyword evidence="8" id="KW-0735">Signal-anchor</keyword>
<sequence>MDDGHTGGPNGEEDALNATFDSNLEIWLLNRLCHMQFMKRAMTGKLSAWLAIDCFPGAYNTSVEGLAYDEAPIQQMNRYSFDDYNNLQPKSFSANWIKGEDAFVYRGEDGVLLKYNCNHRNTTIYRHTAKSKYAIYDTNTRTHKQLTLPGMDDIFQYVDWSPSGHGLVLVQGNNIYYKEDIGDMTTPAIQYTEDGVEGIIYNGIPDWVYEEEVLGTDHALWWSPNGRHILYAHFNDTMVKDYYYPIYGAMDNSYGEAIKLRYPKAGSTNPTFSLNVLNLDTNTNVSIPVPQELVSREYYFTKVEWRDNDYFVVSYLNRPQNISYIYVCNTQGQCRNNQKEEGHGGWVQLVSPPHFTLSGQHYFLVLPRQEGAEGYYKHVAMISLDLTSGIMESSGEGQKVYLTHGSFDVMSIVGYDSQNQTVYYIAAKDPRQRHLYRVSVDSTSPDYKESVCLSCDYDPKCQYVSASFSTNGDYFIMGCLGPGVPYYVLKSTHTNFEHVLEDNAVFKLNISSKHLPTIEYVNIKLPTGESMYGKLLLPPELNKDHVTKYPLLMNVYGGPDTQRVTMRYQLAWETYLASSRGFIIAYADGRGGAARGQRWLQSNYRRLGGIEVEDTITAGEFFKNIPYVDETKMSIWGWSYGGYLTTSVLGRGTETFQCGISVAPVTDWIYYDTIYTERYMGTPHDNAEGYHLGNASRLVEHFKKSKYLLVHGTGDDNVHFQNSAQFIRSLVEGNIYYRTQIYTDKQHSLTGGNTRTHLYTTLEDFLHECNHGYSKYFGYTTESDT</sequence>
<dbReference type="GO" id="GO:0004177">
    <property type="term" value="F:aminopeptidase activity"/>
    <property type="evidence" value="ECO:0007669"/>
    <property type="project" value="UniProtKB-KW"/>
</dbReference>
<evidence type="ECO:0000256" key="7">
    <source>
        <dbReference type="ARBA" id="ARBA00022825"/>
    </source>
</evidence>
<dbReference type="FunFam" id="3.40.50.1820:FF:000003">
    <property type="entry name" value="Dipeptidyl peptidase 4"/>
    <property type="match status" value="1"/>
</dbReference>
<dbReference type="Pfam" id="PF00326">
    <property type="entry name" value="Peptidase_S9"/>
    <property type="match status" value="1"/>
</dbReference>
<dbReference type="PROSITE" id="PS00708">
    <property type="entry name" value="PRO_ENDOPEP_SER"/>
    <property type="match status" value="1"/>
</dbReference>
<keyword evidence="15" id="KW-1185">Reference proteome</keyword>
<evidence type="ECO:0000313" key="15">
    <source>
        <dbReference type="Proteomes" id="UP001186944"/>
    </source>
</evidence>
<evidence type="ECO:0000256" key="9">
    <source>
        <dbReference type="ARBA" id="ARBA00022989"/>
    </source>
</evidence>
<dbReference type="InterPro" id="IPR001375">
    <property type="entry name" value="Peptidase_S9_cat"/>
</dbReference>
<dbReference type="Proteomes" id="UP001186944">
    <property type="component" value="Unassembled WGS sequence"/>
</dbReference>
<evidence type="ECO:0000256" key="11">
    <source>
        <dbReference type="ARBA" id="ARBA00023180"/>
    </source>
</evidence>
<feature type="domain" description="Peptidase S9 prolyl oligopeptidase catalytic" evidence="12">
    <location>
        <begin position="569"/>
        <end position="769"/>
    </location>
</feature>
<dbReference type="Pfam" id="PF00930">
    <property type="entry name" value="DPPIV_N"/>
    <property type="match status" value="1"/>
</dbReference>
<evidence type="ECO:0000256" key="6">
    <source>
        <dbReference type="ARBA" id="ARBA00022801"/>
    </source>
</evidence>
<name>A0AA88XF84_PINIB</name>
<evidence type="ECO:0000256" key="1">
    <source>
        <dbReference type="ARBA" id="ARBA00004341"/>
    </source>
</evidence>
<keyword evidence="4" id="KW-0645">Protease</keyword>
<dbReference type="InterPro" id="IPR002471">
    <property type="entry name" value="Pept_S9_AS"/>
</dbReference>
<evidence type="ECO:0000256" key="5">
    <source>
        <dbReference type="ARBA" id="ARBA00022692"/>
    </source>
</evidence>
<dbReference type="SUPFAM" id="SSF82171">
    <property type="entry name" value="DPP6 N-terminal domain-like"/>
    <property type="match status" value="1"/>
</dbReference>
<protein>
    <recommendedName>
        <fullName evidence="16">Dipeptidyl peptidase 4</fullName>
    </recommendedName>
</protein>
<evidence type="ECO:0000256" key="4">
    <source>
        <dbReference type="ARBA" id="ARBA00022670"/>
    </source>
</evidence>
<dbReference type="PANTHER" id="PTHR11731">
    <property type="entry name" value="PROTEASE FAMILY S9B,C DIPEPTIDYL-PEPTIDASE IV-RELATED"/>
    <property type="match status" value="1"/>
</dbReference>
<dbReference type="Gene3D" id="3.40.50.1820">
    <property type="entry name" value="alpha/beta hydrolase"/>
    <property type="match status" value="1"/>
</dbReference>
<dbReference type="AlphaFoldDB" id="A0AA88XF84"/>
<accession>A0AA88XF84</accession>
<keyword evidence="10" id="KW-0472">Membrane</keyword>
<evidence type="ECO:0000256" key="8">
    <source>
        <dbReference type="ARBA" id="ARBA00022968"/>
    </source>
</evidence>